<keyword evidence="5" id="KW-0997">Cell inner membrane</keyword>
<comment type="similarity">
    <text evidence="9">Belongs to the GSP H family.</text>
</comment>
<keyword evidence="4" id="KW-0488">Methylation</keyword>
<dbReference type="EMBL" id="JAYEET010000039">
    <property type="protein sequence ID" value="MEA1606732.1"/>
    <property type="molecule type" value="Genomic_DNA"/>
</dbReference>
<name>A0ABU5PAN7_9PSED</name>
<evidence type="ECO:0000256" key="5">
    <source>
        <dbReference type="ARBA" id="ARBA00022519"/>
    </source>
</evidence>
<evidence type="ECO:0000313" key="12">
    <source>
        <dbReference type="EMBL" id="MEA1606732.1"/>
    </source>
</evidence>
<evidence type="ECO:0000256" key="3">
    <source>
        <dbReference type="ARBA" id="ARBA00022475"/>
    </source>
</evidence>
<evidence type="ECO:0000256" key="1">
    <source>
        <dbReference type="ARBA" id="ARBA00004377"/>
    </source>
</evidence>
<keyword evidence="3" id="KW-1003">Cell membrane</keyword>
<reference evidence="12 13" key="1">
    <citation type="submission" date="2023-12" db="EMBL/GenBank/DDBJ databases">
        <title>Pseudomonas sp. T5W1.</title>
        <authorList>
            <person name="Maltman C."/>
        </authorList>
    </citation>
    <scope>NUCLEOTIDE SEQUENCE [LARGE SCALE GENOMIC DNA]</scope>
    <source>
        <strain evidence="12 13">T5W1</strain>
    </source>
</reference>
<accession>A0ABU5PAN7</accession>
<dbReference type="Gene3D" id="3.55.40.10">
    <property type="entry name" value="minor pseudopilin epsh domain"/>
    <property type="match status" value="1"/>
</dbReference>
<protein>
    <recommendedName>
        <fullName evidence="2">Type II secretion system protein H</fullName>
    </recommendedName>
    <alternativeName>
        <fullName evidence="10">General secretion pathway protein H</fullName>
    </alternativeName>
</protein>
<evidence type="ECO:0000259" key="11">
    <source>
        <dbReference type="Pfam" id="PF12019"/>
    </source>
</evidence>
<evidence type="ECO:0000256" key="9">
    <source>
        <dbReference type="ARBA" id="ARBA00025772"/>
    </source>
</evidence>
<sequence>MVVIAIIAITAAVAIPSYQSSIDTGRKTSAANNLLGALQFARSEAVIRRSNKVTVCASANGSTCSGSDWSPGGVVLDDTTLLRSIPAAPDVTISGNAITFKNDGTTTASSISVTGGKTISVNIIGHAKIH</sequence>
<keyword evidence="13" id="KW-1185">Reference proteome</keyword>
<evidence type="ECO:0000256" key="4">
    <source>
        <dbReference type="ARBA" id="ARBA00022481"/>
    </source>
</evidence>
<dbReference type="InterPro" id="IPR045584">
    <property type="entry name" value="Pilin-like"/>
</dbReference>
<feature type="domain" description="General secretion pathway GspH" evidence="11">
    <location>
        <begin position="30"/>
        <end position="119"/>
    </location>
</feature>
<keyword evidence="8" id="KW-0472">Membrane</keyword>
<evidence type="ECO:0000313" key="13">
    <source>
        <dbReference type="Proteomes" id="UP001292571"/>
    </source>
</evidence>
<comment type="caution">
    <text evidence="12">The sequence shown here is derived from an EMBL/GenBank/DDBJ whole genome shotgun (WGS) entry which is preliminary data.</text>
</comment>
<dbReference type="Pfam" id="PF12019">
    <property type="entry name" value="GspH"/>
    <property type="match status" value="1"/>
</dbReference>
<evidence type="ECO:0000256" key="7">
    <source>
        <dbReference type="ARBA" id="ARBA00022989"/>
    </source>
</evidence>
<dbReference type="Proteomes" id="UP001292571">
    <property type="component" value="Unassembled WGS sequence"/>
</dbReference>
<dbReference type="InterPro" id="IPR022346">
    <property type="entry name" value="T2SS_GspH"/>
</dbReference>
<proteinExistence type="inferred from homology"/>
<evidence type="ECO:0000256" key="10">
    <source>
        <dbReference type="ARBA" id="ARBA00030775"/>
    </source>
</evidence>
<gene>
    <name evidence="12" type="ORF">SOP97_13025</name>
</gene>
<dbReference type="SUPFAM" id="SSF54523">
    <property type="entry name" value="Pili subunits"/>
    <property type="match status" value="1"/>
</dbReference>
<keyword evidence="6" id="KW-0812">Transmembrane</keyword>
<organism evidence="12 13">
    <name type="scientific">Pseudomonas spirodelae</name>
    <dbReference type="NCBI Taxonomy" id="3101751"/>
    <lineage>
        <taxon>Bacteria</taxon>
        <taxon>Pseudomonadati</taxon>
        <taxon>Pseudomonadota</taxon>
        <taxon>Gammaproteobacteria</taxon>
        <taxon>Pseudomonadales</taxon>
        <taxon>Pseudomonadaceae</taxon>
        <taxon>Pseudomonas</taxon>
    </lineage>
</organism>
<evidence type="ECO:0000256" key="2">
    <source>
        <dbReference type="ARBA" id="ARBA00021549"/>
    </source>
</evidence>
<evidence type="ECO:0000256" key="6">
    <source>
        <dbReference type="ARBA" id="ARBA00022692"/>
    </source>
</evidence>
<evidence type="ECO:0000256" key="8">
    <source>
        <dbReference type="ARBA" id="ARBA00023136"/>
    </source>
</evidence>
<keyword evidence="7" id="KW-1133">Transmembrane helix</keyword>
<comment type="subcellular location">
    <subcellularLocation>
        <location evidence="1">Cell inner membrane</location>
        <topology evidence="1">Single-pass membrane protein</topology>
    </subcellularLocation>
</comment>